<evidence type="ECO:0000313" key="3">
    <source>
        <dbReference type="Proteomes" id="UP000008703"/>
    </source>
</evidence>
<gene>
    <name evidence="2" type="ORF">Strvi_9471</name>
</gene>
<keyword evidence="2" id="KW-0614">Plasmid</keyword>
<dbReference type="HOGENOM" id="CLU_3030708_0_0_11"/>
<evidence type="ECO:0000256" key="1">
    <source>
        <dbReference type="SAM" id="MobiDB-lite"/>
    </source>
</evidence>
<feature type="region of interest" description="Disordered" evidence="1">
    <location>
        <begin position="1"/>
        <end position="20"/>
    </location>
</feature>
<keyword evidence="3" id="KW-1185">Reference proteome</keyword>
<sequence>MMRTDPPPPRDRPEGDGPAVAVSYTAPVVVEVGSVAQTVRGTQYQDSADDTQYKT</sequence>
<reference evidence="2" key="1">
    <citation type="submission" date="2011-08" db="EMBL/GenBank/DDBJ databases">
        <title>Complete sequence of plasmid 1 of Streptomyces violaceusniger Tu 4113.</title>
        <authorList>
            <consortium name="US DOE Joint Genome Institute"/>
            <person name="Lucas S."/>
            <person name="Han J."/>
            <person name="Lapidus A."/>
            <person name="Cheng J.-F."/>
            <person name="Goodwin L."/>
            <person name="Pitluck S."/>
            <person name="Peters L."/>
            <person name="Ivanova N."/>
            <person name="Daligault H."/>
            <person name="Detter J.C."/>
            <person name="Han C."/>
            <person name="Tapia R."/>
            <person name="Land M."/>
            <person name="Hauser L."/>
            <person name="Kyrpides N."/>
            <person name="Ivanova N."/>
            <person name="Pagani I."/>
            <person name="Hagen A."/>
            <person name="Katz L."/>
            <person name="Fiedler H.-P."/>
            <person name="Keasling J."/>
            <person name="Fortman J."/>
            <person name="Woyke T."/>
        </authorList>
    </citation>
    <scope>NUCLEOTIDE SEQUENCE [LARGE SCALE GENOMIC DNA]</scope>
    <source>
        <strain evidence="2">Tu 4113</strain>
        <plasmid evidence="2">pSTRVI01</plasmid>
    </source>
</reference>
<dbReference type="KEGG" id="svl:Strvi_9471"/>
<dbReference type="Proteomes" id="UP000008703">
    <property type="component" value="Plasmid pSTRVI01"/>
</dbReference>
<dbReference type="AlphaFoldDB" id="G2PH76"/>
<dbReference type="EMBL" id="CP002995">
    <property type="protein sequence ID" value="AEM88722.1"/>
    <property type="molecule type" value="Genomic_DNA"/>
</dbReference>
<organism evidence="2 3">
    <name type="scientific">Streptomyces violaceusniger (strain Tu 4113)</name>
    <dbReference type="NCBI Taxonomy" id="653045"/>
    <lineage>
        <taxon>Bacteria</taxon>
        <taxon>Bacillati</taxon>
        <taxon>Actinomycetota</taxon>
        <taxon>Actinomycetes</taxon>
        <taxon>Kitasatosporales</taxon>
        <taxon>Streptomycetaceae</taxon>
        <taxon>Streptomyces</taxon>
        <taxon>Streptomyces violaceusniger group</taxon>
    </lineage>
</organism>
<accession>G2PH76</accession>
<name>G2PH76_STRV4</name>
<evidence type="ECO:0008006" key="4">
    <source>
        <dbReference type="Google" id="ProtNLM"/>
    </source>
</evidence>
<evidence type="ECO:0000313" key="2">
    <source>
        <dbReference type="EMBL" id="AEM88722.1"/>
    </source>
</evidence>
<geneLocation type="plasmid" evidence="2 3">
    <name>pSTRVI01</name>
</geneLocation>
<proteinExistence type="predicted"/>
<protein>
    <recommendedName>
        <fullName evidence="4">Lasso RiPP family leader peptide-containing protein</fullName>
    </recommendedName>
</protein>